<dbReference type="InterPro" id="IPR023485">
    <property type="entry name" value="Ptyr_pPase"/>
</dbReference>
<name>A0A1X1PFZ7_9BURK</name>
<feature type="active site" description="Proton donor" evidence="6">
    <location>
        <position position="111"/>
    </location>
</feature>
<evidence type="ECO:0000256" key="6">
    <source>
        <dbReference type="PIRSR" id="PIRSR617867-1"/>
    </source>
</evidence>
<evidence type="ECO:0000256" key="2">
    <source>
        <dbReference type="ARBA" id="ARBA00013064"/>
    </source>
</evidence>
<evidence type="ECO:0000313" key="8">
    <source>
        <dbReference type="EMBL" id="CAB3758095.1"/>
    </source>
</evidence>
<keyword evidence="4" id="KW-0904">Protein phosphatase</keyword>
<dbReference type="Gene3D" id="3.40.50.2300">
    <property type="match status" value="1"/>
</dbReference>
<dbReference type="PANTHER" id="PTHR11717:SF31">
    <property type="entry name" value="LOW MOLECULAR WEIGHT PROTEIN-TYROSINE-PHOSPHATASE ETP-RELATED"/>
    <property type="match status" value="1"/>
</dbReference>
<keyword evidence="3 8" id="KW-0378">Hydrolase</keyword>
<dbReference type="InterPro" id="IPR036196">
    <property type="entry name" value="Ptyr_pPase_sf"/>
</dbReference>
<dbReference type="InterPro" id="IPR017867">
    <property type="entry name" value="Tyr_phospatase_low_mol_wt"/>
</dbReference>
<sequence>MNRLLLVCTANVCRSPMAEALFRRVLEGVHVMSAGVDAMPGMGADPAAIAIMRRIGIDLGQHRSQLLARWMIESSALVLTMSERQRQVIVHRYPSVSGRVCRLLPDGDVADPYRLDSAAYAATVDRLMTGVRHWSGLLADVTRHTQTLQETTHEPS</sequence>
<dbReference type="SUPFAM" id="SSF52788">
    <property type="entry name" value="Phosphotyrosine protein phosphatases I"/>
    <property type="match status" value="1"/>
</dbReference>
<gene>
    <name evidence="8" type="primary">ptp_4</name>
    <name evidence="9" type="ORF">B7G54_18145</name>
    <name evidence="8" type="ORF">LMG29660_03332</name>
</gene>
<dbReference type="EMBL" id="CADIKG010000007">
    <property type="protein sequence ID" value="CAB3758095.1"/>
    <property type="molecule type" value="Genomic_DNA"/>
</dbReference>
<dbReference type="InterPro" id="IPR050438">
    <property type="entry name" value="LMW_PTPase"/>
</dbReference>
<evidence type="ECO:0000259" key="7">
    <source>
        <dbReference type="SMART" id="SM00226"/>
    </source>
</evidence>
<evidence type="ECO:0000313" key="9">
    <source>
        <dbReference type="EMBL" id="ORT85080.1"/>
    </source>
</evidence>
<dbReference type="GO" id="GO:0004725">
    <property type="term" value="F:protein tyrosine phosphatase activity"/>
    <property type="evidence" value="ECO:0007669"/>
    <property type="project" value="UniProtKB-EC"/>
</dbReference>
<dbReference type="AlphaFoldDB" id="A0A1X1PFZ7"/>
<dbReference type="Proteomes" id="UP000494135">
    <property type="component" value="Unassembled WGS sequence"/>
</dbReference>
<keyword evidence="10" id="KW-1185">Reference proteome</keyword>
<evidence type="ECO:0000313" key="11">
    <source>
        <dbReference type="Proteomes" id="UP000494135"/>
    </source>
</evidence>
<evidence type="ECO:0000256" key="5">
    <source>
        <dbReference type="ARBA" id="ARBA00051722"/>
    </source>
</evidence>
<evidence type="ECO:0000256" key="4">
    <source>
        <dbReference type="ARBA" id="ARBA00022912"/>
    </source>
</evidence>
<dbReference type="PRINTS" id="PR00719">
    <property type="entry name" value="LMWPTPASE"/>
</dbReference>
<accession>A0A1X1PFZ7</accession>
<dbReference type="RefSeq" id="WP_085040313.1">
    <property type="nucleotide sequence ID" value="NZ_CADIKG010000007.1"/>
</dbReference>
<feature type="active site" evidence="6">
    <location>
        <position position="14"/>
    </location>
</feature>
<evidence type="ECO:0000256" key="1">
    <source>
        <dbReference type="ARBA" id="ARBA00011063"/>
    </source>
</evidence>
<feature type="active site" description="Nucleophile" evidence="6">
    <location>
        <position position="8"/>
    </location>
</feature>
<protein>
    <recommendedName>
        <fullName evidence="2">protein-tyrosine-phosphatase</fullName>
        <ecNumber evidence="2">3.1.3.48</ecNumber>
    </recommendedName>
</protein>
<comment type="similarity">
    <text evidence="1">Belongs to the low molecular weight phosphotyrosine protein phosphatase family.</text>
</comment>
<comment type="catalytic activity">
    <reaction evidence="5">
        <text>O-phospho-L-tyrosyl-[protein] + H2O = L-tyrosyl-[protein] + phosphate</text>
        <dbReference type="Rhea" id="RHEA:10684"/>
        <dbReference type="Rhea" id="RHEA-COMP:10136"/>
        <dbReference type="Rhea" id="RHEA-COMP:20101"/>
        <dbReference type="ChEBI" id="CHEBI:15377"/>
        <dbReference type="ChEBI" id="CHEBI:43474"/>
        <dbReference type="ChEBI" id="CHEBI:46858"/>
        <dbReference type="ChEBI" id="CHEBI:61978"/>
        <dbReference type="EC" id="3.1.3.48"/>
    </reaction>
</comment>
<dbReference type="OrthoDB" id="9784339at2"/>
<reference evidence="8 11" key="2">
    <citation type="submission" date="2020-04" db="EMBL/GenBank/DDBJ databases">
        <authorList>
            <person name="De Canck E."/>
        </authorList>
    </citation>
    <scope>NUCLEOTIDE SEQUENCE [LARGE SCALE GENOMIC DNA]</scope>
    <source>
        <strain evidence="8 11">LMG 29660</strain>
    </source>
</reference>
<proteinExistence type="inferred from homology"/>
<organism evidence="9 10">
    <name type="scientific">Burkholderia puraquae</name>
    <dbReference type="NCBI Taxonomy" id="1904757"/>
    <lineage>
        <taxon>Bacteria</taxon>
        <taxon>Pseudomonadati</taxon>
        <taxon>Pseudomonadota</taxon>
        <taxon>Betaproteobacteria</taxon>
        <taxon>Burkholderiales</taxon>
        <taxon>Burkholderiaceae</taxon>
        <taxon>Burkholderia</taxon>
        <taxon>Burkholderia cepacia complex</taxon>
    </lineage>
</organism>
<dbReference type="EC" id="3.1.3.48" evidence="2"/>
<dbReference type="SMART" id="SM00226">
    <property type="entry name" value="LMWPc"/>
    <property type="match status" value="1"/>
</dbReference>
<dbReference type="Pfam" id="PF01451">
    <property type="entry name" value="LMWPc"/>
    <property type="match status" value="1"/>
</dbReference>
<evidence type="ECO:0000313" key="10">
    <source>
        <dbReference type="Proteomes" id="UP000193146"/>
    </source>
</evidence>
<feature type="domain" description="Phosphotyrosine protein phosphatase I" evidence="7">
    <location>
        <begin position="2"/>
        <end position="137"/>
    </location>
</feature>
<dbReference type="EMBL" id="NBYX01000008">
    <property type="protein sequence ID" value="ORT85080.1"/>
    <property type="molecule type" value="Genomic_DNA"/>
</dbReference>
<reference evidence="9 10" key="1">
    <citation type="submission" date="2017-04" db="EMBL/GenBank/DDBJ databases">
        <title>Burkholderia puraquae sp. nov., a novel Burkholderia cepacia complex species from hospital setting samples.</title>
        <authorList>
            <person name="Martina P."/>
            <person name="Leguizamon M."/>
            <person name="Prieto C."/>
            <person name="Sousa S."/>
            <person name="Montanaro P."/>
            <person name="Draghi W."/>
            <person name="Staembler M."/>
            <person name="Bettiol M."/>
            <person name="Figoli C."/>
            <person name="Palau J."/>
            <person name="Alvarez F."/>
            <person name="Benetti S."/>
            <person name="Anchat E."/>
            <person name="Vescina C."/>
            <person name="Ferreras J."/>
            <person name="Lasch P."/>
            <person name="Lagares A."/>
            <person name="Zorreguieta A."/>
            <person name="Yantorno O."/>
            <person name="Bosch A."/>
        </authorList>
    </citation>
    <scope>NUCLEOTIDE SEQUENCE [LARGE SCALE GENOMIC DNA]</scope>
    <source>
        <strain evidence="9 10">CAMPA 1040</strain>
    </source>
</reference>
<dbReference type="PANTHER" id="PTHR11717">
    <property type="entry name" value="LOW MOLECULAR WEIGHT PROTEIN TYROSINE PHOSPHATASE"/>
    <property type="match status" value="1"/>
</dbReference>
<dbReference type="Proteomes" id="UP000193146">
    <property type="component" value="Unassembled WGS sequence"/>
</dbReference>
<evidence type="ECO:0000256" key="3">
    <source>
        <dbReference type="ARBA" id="ARBA00022801"/>
    </source>
</evidence>